<feature type="active site" evidence="7">
    <location>
        <position position="1067"/>
    </location>
</feature>
<feature type="compositionally biased region" description="Basic and acidic residues" evidence="10">
    <location>
        <begin position="145"/>
        <end position="164"/>
    </location>
</feature>
<dbReference type="SMART" id="SM00382">
    <property type="entry name" value="AAA"/>
    <property type="match status" value="1"/>
</dbReference>
<evidence type="ECO:0000256" key="9">
    <source>
        <dbReference type="RuleBase" id="RU000592"/>
    </source>
</evidence>
<dbReference type="Gene3D" id="3.40.50.300">
    <property type="entry name" value="P-loop containing nucleotide triphosphate hydrolases"/>
    <property type="match status" value="1"/>
</dbReference>
<dbReference type="GO" id="GO:0005524">
    <property type="term" value="F:ATP binding"/>
    <property type="evidence" value="ECO:0007669"/>
    <property type="project" value="UniProtKB-KW"/>
</dbReference>
<feature type="active site" evidence="7">
    <location>
        <position position="1110"/>
    </location>
</feature>
<keyword evidence="2 8" id="KW-0547">Nucleotide-binding</keyword>
<dbReference type="OrthoDB" id="2411602at2759"/>
<feature type="compositionally biased region" description="Polar residues" evidence="10">
    <location>
        <begin position="168"/>
        <end position="183"/>
    </location>
</feature>
<dbReference type="GO" id="GO:0005759">
    <property type="term" value="C:mitochondrial matrix"/>
    <property type="evidence" value="ECO:0007669"/>
    <property type="project" value="TreeGrafter"/>
</dbReference>
<dbReference type="STRING" id="857566.A0A1E3PFX5"/>
<evidence type="ECO:0000313" key="13">
    <source>
        <dbReference type="EMBL" id="ODQ64309.1"/>
    </source>
</evidence>
<feature type="region of interest" description="Disordered" evidence="10">
    <location>
        <begin position="362"/>
        <end position="404"/>
    </location>
</feature>
<dbReference type="PROSITE" id="PS01046">
    <property type="entry name" value="LON_SER"/>
    <property type="match status" value="1"/>
</dbReference>
<feature type="compositionally biased region" description="Low complexity" evidence="10">
    <location>
        <begin position="186"/>
        <end position="202"/>
    </location>
</feature>
<dbReference type="InterPro" id="IPR014721">
    <property type="entry name" value="Ribsml_uS5_D2-typ_fold_subgr"/>
</dbReference>
<protein>
    <recommendedName>
        <fullName evidence="9">Lon protease homolog</fullName>
        <ecNumber evidence="9">3.4.21.-</ecNumber>
    </recommendedName>
</protein>
<dbReference type="InterPro" id="IPR008269">
    <property type="entry name" value="Lon_proteolytic"/>
</dbReference>
<dbReference type="InterPro" id="IPR003111">
    <property type="entry name" value="Lon_prtase_N"/>
</dbReference>
<dbReference type="GO" id="GO:0051131">
    <property type="term" value="P:chaperone-mediated protein complex assembly"/>
    <property type="evidence" value="ECO:0007669"/>
    <property type="project" value="TreeGrafter"/>
</dbReference>
<dbReference type="PANTHER" id="PTHR43718">
    <property type="entry name" value="LON PROTEASE"/>
    <property type="match status" value="1"/>
</dbReference>
<dbReference type="Gene3D" id="3.30.230.10">
    <property type="match status" value="1"/>
</dbReference>
<dbReference type="InterPro" id="IPR046336">
    <property type="entry name" value="Lon_prtase_N_sf"/>
</dbReference>
<evidence type="ECO:0000256" key="2">
    <source>
        <dbReference type="ARBA" id="ARBA00022741"/>
    </source>
</evidence>
<dbReference type="InterPro" id="IPR015947">
    <property type="entry name" value="PUA-like_sf"/>
</dbReference>
<dbReference type="Pfam" id="PF22667">
    <property type="entry name" value="Lon_lid"/>
    <property type="match status" value="1"/>
</dbReference>
<dbReference type="NCBIfam" id="TIGR00763">
    <property type="entry name" value="lon"/>
    <property type="match status" value="1"/>
</dbReference>
<dbReference type="SMART" id="SM00464">
    <property type="entry name" value="LON"/>
    <property type="match status" value="1"/>
</dbReference>
<feature type="region of interest" description="Disordered" evidence="10">
    <location>
        <begin position="105"/>
        <end position="206"/>
    </location>
</feature>
<dbReference type="AlphaFoldDB" id="A0A1E3PFX5"/>
<accession>A0A1E3PFX5</accession>
<dbReference type="Gene3D" id="1.20.5.5270">
    <property type="match status" value="1"/>
</dbReference>
<keyword evidence="14" id="KW-1185">Reference proteome</keyword>
<dbReference type="GO" id="GO:0016887">
    <property type="term" value="F:ATP hydrolysis activity"/>
    <property type="evidence" value="ECO:0007669"/>
    <property type="project" value="InterPro"/>
</dbReference>
<dbReference type="InterPro" id="IPR054594">
    <property type="entry name" value="Lon_lid"/>
</dbReference>
<dbReference type="GO" id="GO:0004176">
    <property type="term" value="F:ATP-dependent peptidase activity"/>
    <property type="evidence" value="ECO:0007669"/>
    <property type="project" value="UniProtKB-UniRule"/>
</dbReference>
<keyword evidence="5 8" id="KW-0067">ATP-binding</keyword>
<dbReference type="GO" id="GO:0007005">
    <property type="term" value="P:mitochondrion organization"/>
    <property type="evidence" value="ECO:0007669"/>
    <property type="project" value="TreeGrafter"/>
</dbReference>
<keyword evidence="1 7" id="KW-0645">Protease</keyword>
<proteinExistence type="inferred from homology"/>
<dbReference type="PANTHER" id="PTHR43718:SF2">
    <property type="entry name" value="LON PROTEASE HOMOLOG, MITOCHONDRIAL"/>
    <property type="match status" value="1"/>
</dbReference>
<feature type="compositionally biased region" description="Low complexity" evidence="10">
    <location>
        <begin position="119"/>
        <end position="139"/>
    </location>
</feature>
<dbReference type="SUPFAM" id="SSF88697">
    <property type="entry name" value="PUA domain-like"/>
    <property type="match status" value="1"/>
</dbReference>
<name>A0A1E3PFX5_9ASCO</name>
<dbReference type="Pfam" id="PF05362">
    <property type="entry name" value="Lon_C"/>
    <property type="match status" value="1"/>
</dbReference>
<dbReference type="InterPro" id="IPR003959">
    <property type="entry name" value="ATPase_AAA_core"/>
</dbReference>
<dbReference type="InterPro" id="IPR003593">
    <property type="entry name" value="AAA+_ATPase"/>
</dbReference>
<evidence type="ECO:0000256" key="1">
    <source>
        <dbReference type="ARBA" id="ARBA00022670"/>
    </source>
</evidence>
<keyword evidence="4 7" id="KW-0720">Serine protease</keyword>
<evidence type="ECO:0000256" key="7">
    <source>
        <dbReference type="PROSITE-ProRule" id="PRU01122"/>
    </source>
</evidence>
<dbReference type="Gene3D" id="2.30.130.40">
    <property type="entry name" value="LON domain-like"/>
    <property type="match status" value="1"/>
</dbReference>
<dbReference type="FunFam" id="3.40.50.300:FF:000021">
    <property type="entry name" value="Lon protease homolog"/>
    <property type="match status" value="1"/>
</dbReference>
<dbReference type="SUPFAM" id="SSF52540">
    <property type="entry name" value="P-loop containing nucleoside triphosphate hydrolases"/>
    <property type="match status" value="1"/>
</dbReference>
<dbReference type="GO" id="GO:0006515">
    <property type="term" value="P:protein quality control for misfolded or incompletely synthesized proteins"/>
    <property type="evidence" value="ECO:0007669"/>
    <property type="project" value="TreeGrafter"/>
</dbReference>
<dbReference type="PRINTS" id="PR00830">
    <property type="entry name" value="ENDOLAPTASE"/>
</dbReference>
<dbReference type="Pfam" id="PF02190">
    <property type="entry name" value="LON_substr_bdg"/>
    <property type="match status" value="1"/>
</dbReference>
<dbReference type="PROSITE" id="PS51786">
    <property type="entry name" value="LON_PROTEOLYTIC"/>
    <property type="match status" value="1"/>
</dbReference>
<evidence type="ECO:0000256" key="5">
    <source>
        <dbReference type="ARBA" id="ARBA00022840"/>
    </source>
</evidence>
<organism evidence="13 14">
    <name type="scientific">Nadsonia fulvescens var. elongata DSM 6958</name>
    <dbReference type="NCBI Taxonomy" id="857566"/>
    <lineage>
        <taxon>Eukaryota</taxon>
        <taxon>Fungi</taxon>
        <taxon>Dikarya</taxon>
        <taxon>Ascomycota</taxon>
        <taxon>Saccharomycotina</taxon>
        <taxon>Dipodascomycetes</taxon>
        <taxon>Dipodascales</taxon>
        <taxon>Dipodascales incertae sedis</taxon>
        <taxon>Nadsonia</taxon>
    </lineage>
</organism>
<dbReference type="EMBL" id="KV454412">
    <property type="protein sequence ID" value="ODQ64309.1"/>
    <property type="molecule type" value="Genomic_DNA"/>
</dbReference>
<evidence type="ECO:0000259" key="11">
    <source>
        <dbReference type="PROSITE" id="PS51786"/>
    </source>
</evidence>
<dbReference type="Proteomes" id="UP000095009">
    <property type="component" value="Unassembled WGS sequence"/>
</dbReference>
<evidence type="ECO:0000313" key="14">
    <source>
        <dbReference type="Proteomes" id="UP000095009"/>
    </source>
</evidence>
<dbReference type="InterPro" id="IPR027065">
    <property type="entry name" value="Lon_Prtase"/>
</dbReference>
<comment type="catalytic activity">
    <reaction evidence="6">
        <text>Hydrolysis of proteins in presence of ATP.</text>
        <dbReference type="EC" id="3.4.21.53"/>
    </reaction>
</comment>
<dbReference type="Pfam" id="PF00004">
    <property type="entry name" value="AAA"/>
    <property type="match status" value="1"/>
</dbReference>
<dbReference type="GO" id="GO:0004252">
    <property type="term" value="F:serine-type endopeptidase activity"/>
    <property type="evidence" value="ECO:0007669"/>
    <property type="project" value="UniProtKB-UniRule"/>
</dbReference>
<evidence type="ECO:0000256" key="6">
    <source>
        <dbReference type="ARBA" id="ARBA00050665"/>
    </source>
</evidence>
<dbReference type="Gene3D" id="1.10.8.60">
    <property type="match status" value="1"/>
</dbReference>
<evidence type="ECO:0000256" key="8">
    <source>
        <dbReference type="RuleBase" id="RU000591"/>
    </source>
</evidence>
<dbReference type="InterPro" id="IPR020568">
    <property type="entry name" value="Ribosomal_Su5_D2-typ_SF"/>
</dbReference>
<evidence type="ECO:0000256" key="3">
    <source>
        <dbReference type="ARBA" id="ARBA00022801"/>
    </source>
</evidence>
<dbReference type="InterPro" id="IPR004815">
    <property type="entry name" value="Lon_bac/euk-typ"/>
</dbReference>
<evidence type="ECO:0000256" key="4">
    <source>
        <dbReference type="ARBA" id="ARBA00022825"/>
    </source>
</evidence>
<dbReference type="InterPro" id="IPR008268">
    <property type="entry name" value="Peptidase_S16_AS"/>
</dbReference>
<dbReference type="PROSITE" id="PS51787">
    <property type="entry name" value="LON_N"/>
    <property type="match status" value="1"/>
</dbReference>
<feature type="domain" description="Lon N-terminal" evidence="12">
    <location>
        <begin position="210"/>
        <end position="532"/>
    </location>
</feature>
<dbReference type="SUPFAM" id="SSF54211">
    <property type="entry name" value="Ribosomal protein S5 domain 2-like"/>
    <property type="match status" value="1"/>
</dbReference>
<dbReference type="CDD" id="cd19500">
    <property type="entry name" value="RecA-like_Lon"/>
    <property type="match status" value="1"/>
</dbReference>
<evidence type="ECO:0000259" key="12">
    <source>
        <dbReference type="PROSITE" id="PS51787"/>
    </source>
</evidence>
<sequence length="1186" mass="130575">MRMISVSLSARGVCQSPLISLRHGLVRSRGLAAFYSTSNGGNNSKSPFPALESQSNGTFDSFRQLAEEKVAAATFLSQTRKNSAPAVVHTPVFNQYLYHQSQGGAPLISSKEDASKPASSELPDLPSSDSPTPSDKSTPIPKPAKKSERPSRKDKKPPVKKIEEMELPNSSANISSKSDTYNDSVPPAGASSPPSAPPSSGSRSDAMFRPPVIALAVNRRPVLPGHTSFIRVSEKDVIDGIGECAAMKQSFITVFLRKDLSTESSTFNDIEEVHPIGTFCQINGIYRNTGDIPGQQTYTVVLYGHNRVKITDFRPANGINFQSIEYRDSRNPTKASVALPLASNSEKLSSLNIAENMQPVEKEVTEGSDKNDDHLIPPVDNATVAPDSPKAIGETSAKSADQDDDYLFDNNPLNDPSCSTGFLQQYRVPVVISQDLSFDAYDIESEEIRICTADIKRLLDQLGLRVAAVRMFLSNVNSSKNVPTDVMDSPEQLIYISLAVTKATSAELQQVLESTNIVDALSQAHSLLKSAIDFEILIQKAAENTDSKVARKHLEYRIQEQMKALQKELGVNTNDKNVFADKIKERAADLDMPAEVREVYEHELSKLESLESHSAEYGTTRNYLDVITTLPWGKYSVDQYDISKAKYELDKDHYGMKEVKERILEFIAIGKLRGQIDGKIICLVGPPGVGKTSIAKSIAEALNRKFARFSVGGMDDVAELKGHRRTYVGALPGKILQSLKKSATMNPMILIDEIDKLSKNNRGDPASSLLEIFDPEQNDKFMDHYLDVPVDISKTLFVCTANSLQTIPAPLLDRMEVIEVSGYINEEKLAIAQNYLVPNAKKINGLGEVDVSIADSALWELIKGYCRENGVRNLKKLVDKVYRKVAYNFVNEIEISRGIQNNLKPISEKVNETVREENSGVGSTKPKNDIVAQNSSDVRKLELPKDIKPIKITETELRKYLGPALYISDRMFGDDVPPGVVLGLGWTENGGMPVYVECVLEQAINIHSKPKFFATGQLGSVMKESSSLGYSFTKMFLSKKFPENRFFERAMIHLHFPQGGIPKDGPSAGITMATSILSLALDSPINPTIAMTGELTLTGKVLRIGGLKEKTVAAKRCGATKIIFPRENVADWEEIPAEVKEGIEAVPVSWYSEVFEVAFPHMESTKGNTTWSTQFTKIDQETKDSR</sequence>
<dbReference type="InterPro" id="IPR027417">
    <property type="entry name" value="P-loop_NTPase"/>
</dbReference>
<dbReference type="FunFam" id="1.20.5.5270:FF:000001">
    <property type="entry name" value="Lon protease homolog, mitochondrial"/>
    <property type="match status" value="1"/>
</dbReference>
<gene>
    <name evidence="13" type="ORF">NADFUDRAFT_47538</name>
</gene>
<feature type="domain" description="Lon proteolytic" evidence="11">
    <location>
        <begin position="975"/>
        <end position="1161"/>
    </location>
</feature>
<evidence type="ECO:0000256" key="10">
    <source>
        <dbReference type="SAM" id="MobiDB-lite"/>
    </source>
</evidence>
<dbReference type="EC" id="3.4.21.-" evidence="9"/>
<dbReference type="GO" id="GO:0003697">
    <property type="term" value="F:single-stranded DNA binding"/>
    <property type="evidence" value="ECO:0007669"/>
    <property type="project" value="TreeGrafter"/>
</dbReference>
<dbReference type="Gene3D" id="1.20.58.1480">
    <property type="match status" value="1"/>
</dbReference>
<keyword evidence="3 7" id="KW-0378">Hydrolase</keyword>
<feature type="compositionally biased region" description="Basic and acidic residues" evidence="10">
    <location>
        <begin position="362"/>
        <end position="375"/>
    </location>
</feature>
<reference evidence="13 14" key="1">
    <citation type="journal article" date="2016" name="Proc. Natl. Acad. Sci. U.S.A.">
        <title>Comparative genomics of biotechnologically important yeasts.</title>
        <authorList>
            <person name="Riley R."/>
            <person name="Haridas S."/>
            <person name="Wolfe K.H."/>
            <person name="Lopes M.R."/>
            <person name="Hittinger C.T."/>
            <person name="Goeker M."/>
            <person name="Salamov A.A."/>
            <person name="Wisecaver J.H."/>
            <person name="Long T.M."/>
            <person name="Calvey C.H."/>
            <person name="Aerts A.L."/>
            <person name="Barry K.W."/>
            <person name="Choi C."/>
            <person name="Clum A."/>
            <person name="Coughlan A.Y."/>
            <person name="Deshpande S."/>
            <person name="Douglass A.P."/>
            <person name="Hanson S.J."/>
            <person name="Klenk H.-P."/>
            <person name="LaButti K.M."/>
            <person name="Lapidus A."/>
            <person name="Lindquist E.A."/>
            <person name="Lipzen A.M."/>
            <person name="Meier-Kolthoff J.P."/>
            <person name="Ohm R.A."/>
            <person name="Otillar R.P."/>
            <person name="Pangilinan J.L."/>
            <person name="Peng Y."/>
            <person name="Rokas A."/>
            <person name="Rosa C.A."/>
            <person name="Scheuner C."/>
            <person name="Sibirny A.A."/>
            <person name="Slot J.C."/>
            <person name="Stielow J.B."/>
            <person name="Sun H."/>
            <person name="Kurtzman C.P."/>
            <person name="Blackwell M."/>
            <person name="Grigoriev I.V."/>
            <person name="Jeffries T.W."/>
        </authorList>
    </citation>
    <scope>NUCLEOTIDE SEQUENCE [LARGE SCALE GENOMIC DNA]</scope>
    <source>
        <strain evidence="13 14">DSM 6958</strain>
    </source>
</reference>
<comment type="similarity">
    <text evidence="7 8">Belongs to the peptidase S16 family.</text>
</comment>